<evidence type="ECO:0000313" key="1">
    <source>
        <dbReference type="EMBL" id="AGR41136.1"/>
    </source>
</evidence>
<proteinExistence type="predicted"/>
<dbReference type="AlphaFoldDB" id="S5LWX6"/>
<sequence length="46" mass="5432">MNIINSLNRLGYRISDIYKAIDGIDINFKEEIILEMAIRKLNSYEK</sequence>
<name>S5LWX6_9MOLU</name>
<dbReference type="KEGG" id="stai:STAIW_v1c04950"/>
<protein>
    <recommendedName>
        <fullName evidence="3">Holliday junction DNA helicase RuvA C-terminal domain-containing protein</fullName>
    </recommendedName>
</protein>
<dbReference type="Proteomes" id="UP000014984">
    <property type="component" value="Chromosome"/>
</dbReference>
<dbReference type="PATRIC" id="fig|1276220.3.peg.501"/>
<evidence type="ECO:0008006" key="3">
    <source>
        <dbReference type="Google" id="ProtNLM"/>
    </source>
</evidence>
<dbReference type="HOGENOM" id="CLU_3189187_0_0_14"/>
<dbReference type="RefSeq" id="WP_020834275.1">
    <property type="nucleotide sequence ID" value="NC_021846.1"/>
</dbReference>
<gene>
    <name evidence="1" type="ORF">STAIW_v1c04950</name>
</gene>
<accession>S5LWX6</accession>
<dbReference type="EMBL" id="CP005074">
    <property type="protein sequence ID" value="AGR41136.1"/>
    <property type="molecule type" value="Genomic_DNA"/>
</dbReference>
<organism evidence="1 2">
    <name type="scientific">Spiroplasma taiwanense CT-1</name>
    <dbReference type="NCBI Taxonomy" id="1276220"/>
    <lineage>
        <taxon>Bacteria</taxon>
        <taxon>Bacillati</taxon>
        <taxon>Mycoplasmatota</taxon>
        <taxon>Mollicutes</taxon>
        <taxon>Entomoplasmatales</taxon>
        <taxon>Spiroplasmataceae</taxon>
        <taxon>Spiroplasma</taxon>
    </lineage>
</organism>
<evidence type="ECO:0000313" key="2">
    <source>
        <dbReference type="Proteomes" id="UP000014984"/>
    </source>
</evidence>
<reference evidence="1 2" key="1">
    <citation type="journal article" date="2013" name="Genome Biol. Evol.">
        <title>Comparison of metabolic capacities and inference of gene content evolution in mosquito-associated Spiroplasma diminutum and S. taiwanense.</title>
        <authorList>
            <person name="Lo W.S."/>
            <person name="Ku C."/>
            <person name="Chen L.L."/>
            <person name="Chang T.H."/>
            <person name="Kuo C.H."/>
        </authorList>
    </citation>
    <scope>NUCLEOTIDE SEQUENCE [LARGE SCALE GENOMIC DNA]</scope>
    <source>
        <strain evidence="1">CT-1</strain>
    </source>
</reference>
<keyword evidence="2" id="KW-1185">Reference proteome</keyword>